<dbReference type="AlphaFoldDB" id="A0A8T0GHU9"/>
<reference evidence="2" key="1">
    <citation type="submission" date="2020-06" db="EMBL/GenBank/DDBJ databases">
        <title>WGS assembly of Ceratodon purpureus strain R40.</title>
        <authorList>
            <person name="Carey S.B."/>
            <person name="Jenkins J."/>
            <person name="Shu S."/>
            <person name="Lovell J.T."/>
            <person name="Sreedasyam A."/>
            <person name="Maumus F."/>
            <person name="Tiley G.P."/>
            <person name="Fernandez-Pozo N."/>
            <person name="Barry K."/>
            <person name="Chen C."/>
            <person name="Wang M."/>
            <person name="Lipzen A."/>
            <person name="Daum C."/>
            <person name="Saski C.A."/>
            <person name="Payton A.C."/>
            <person name="Mcbreen J.C."/>
            <person name="Conrad R.E."/>
            <person name="Kollar L.M."/>
            <person name="Olsson S."/>
            <person name="Huttunen S."/>
            <person name="Landis J.B."/>
            <person name="Wickett N.J."/>
            <person name="Johnson M.G."/>
            <person name="Rensing S.A."/>
            <person name="Grimwood J."/>
            <person name="Schmutz J."/>
            <person name="Mcdaniel S.F."/>
        </authorList>
    </citation>
    <scope>NUCLEOTIDE SEQUENCE</scope>
    <source>
        <strain evidence="2">R40</strain>
    </source>
</reference>
<accession>A0A8T0GHU9</accession>
<gene>
    <name evidence="2" type="ORF">KC19_10G040000</name>
</gene>
<protein>
    <submittedName>
        <fullName evidence="2">Uncharacterized protein</fullName>
    </submittedName>
</protein>
<evidence type="ECO:0000313" key="3">
    <source>
        <dbReference type="Proteomes" id="UP000822688"/>
    </source>
</evidence>
<proteinExistence type="predicted"/>
<name>A0A8T0GHU9_CERPU</name>
<sequence length="704" mass="76271">MTAAEALGCQACGLPITPCLVCASPLPLPQVDDPLFKTCRSCGVVNPLDEKYREVLGIPPASALPSAMVRRAQIARVGRRPYILAKHAHFMHLSSVSKRKGEDEQDGGSESHGLAIREIFARLGLKGSPVPEIFASAEEGHPLTFLPYMQDTQGARMHQEAVRSGRKAVGAKRSCPFSDSESPVKRMRLSLRQEVDEGEKNLGGIVCPALHQAQVPASNGSFVPAGSNFRTSSKFTHLKHDLASIGKSTAKSAADLGFVTEPSMQSSDFHRTPGKTKSNNDPTRGDVDDVVLRCTPVGGKTPISSDGPLETLHDVVDPGVSVVNQLAASKLNEPYLESIRFTIDGLETAKYPSENVQRHEGGAEAPISGAAVSNGSIDQRHKYFEHDFYPQADIENPDKLLSTSMQNAVVKELDGHEVEENDNPTRDVTGSEEVPTHRHERVCSECGQTGGGSRSSNADEAELMRCCTQILELHCPHSLKADMRSPCAYPLCCPVPRFPLPAGNPTCSSKLCRSYVSQFTIDTLRAAHSALTSSTQESTSEEVASPLRGMEQALSVAERFIETKDRVVRLQGLIQQVDAASTQARRDFKAYGDHGAFSLAGQLVPRLLSREKQQNVDRAKSDVQVMAALLQDINKLLSTCFQYVGKMLEASSCSVGDNRADSNAMDLNVFMLDADTKPGLEPVRTAVPLWLRLYHDVAHASGLL</sequence>
<evidence type="ECO:0000313" key="2">
    <source>
        <dbReference type="EMBL" id="KAG0558590.1"/>
    </source>
</evidence>
<feature type="region of interest" description="Disordered" evidence="1">
    <location>
        <begin position="263"/>
        <end position="288"/>
    </location>
</feature>
<comment type="caution">
    <text evidence="2">The sequence shown here is derived from an EMBL/GenBank/DDBJ whole genome shotgun (WGS) entry which is preliminary data.</text>
</comment>
<dbReference type="Proteomes" id="UP000822688">
    <property type="component" value="Chromosome 10"/>
</dbReference>
<organism evidence="2 3">
    <name type="scientific">Ceratodon purpureus</name>
    <name type="common">Fire moss</name>
    <name type="synonym">Dicranum purpureum</name>
    <dbReference type="NCBI Taxonomy" id="3225"/>
    <lineage>
        <taxon>Eukaryota</taxon>
        <taxon>Viridiplantae</taxon>
        <taxon>Streptophyta</taxon>
        <taxon>Embryophyta</taxon>
        <taxon>Bryophyta</taxon>
        <taxon>Bryophytina</taxon>
        <taxon>Bryopsida</taxon>
        <taxon>Dicranidae</taxon>
        <taxon>Pseudoditrichales</taxon>
        <taxon>Ditrichaceae</taxon>
        <taxon>Ceratodon</taxon>
    </lineage>
</organism>
<dbReference type="EMBL" id="CM026431">
    <property type="protein sequence ID" value="KAG0558590.1"/>
    <property type="molecule type" value="Genomic_DNA"/>
</dbReference>
<keyword evidence="3" id="KW-1185">Reference proteome</keyword>
<evidence type="ECO:0000256" key="1">
    <source>
        <dbReference type="SAM" id="MobiDB-lite"/>
    </source>
</evidence>
<feature type="region of interest" description="Disordered" evidence="1">
    <location>
        <begin position="416"/>
        <end position="436"/>
    </location>
</feature>